<keyword evidence="6 8" id="KW-0067">ATP-binding</keyword>
<feature type="transmembrane region" description="Helical" evidence="10">
    <location>
        <begin position="411"/>
        <end position="431"/>
    </location>
</feature>
<comment type="subunit">
    <text evidence="8">Homodimer.</text>
</comment>
<dbReference type="EnsemblPlants" id="Solyc01g091870.3.1">
    <property type="protein sequence ID" value="Solyc01g091870.3.1"/>
    <property type="gene ID" value="Solyc01g091870.3"/>
</dbReference>
<dbReference type="InterPro" id="IPR036259">
    <property type="entry name" value="MFS_trans_sf"/>
</dbReference>
<evidence type="ECO:0000256" key="5">
    <source>
        <dbReference type="ARBA" id="ARBA00022824"/>
    </source>
</evidence>
<feature type="transmembrane region" description="Helical" evidence="10">
    <location>
        <begin position="377"/>
        <end position="399"/>
    </location>
</feature>
<sequence>MVAFGKKLKETQIQEWQGYYINYKLMKKKVKNYVQQIEVSEQSREYVLKDFSRILDKQIEKIVLFLLEQQGELASRLFILGQEHDVLVQQQDGSKLSELQQSYRDVGRELLQLLFFVEMNAIGVRKILKKFDKRCGYKFTNYYVKTRANHPYSQLRQIFKHVGVSAVVGTISRNLADLQDNKGNFTSIYDHPGLPFQDPVISSINQAVDRLTNSTDFLHYLGKHALILPEELPTPSADHAANERYHLMSLLLNLANAFLYMVNTYIIVPTADDYSMSLGAAATLCGAVIGSMAVAQVFSSVYFSAWSNKSYMKPLLFSSIVLLVGNTLYALAYDFNSIYLLLVGRLFCGLGSARAVNRRYITDCVPLHLRMKASAGFVSASALGMACGPAVACLLQTNFKFLNITFNQDTLPGWIMALAWFIYLLCLWTTFREPPMEEIEDALLPKSNSEEIQKPVTSIVSAYKLLTPSVKVQLFIYFMLKYAMEILLAESSVVTTYYFIWSTSNVAVFLACLGLTVLPVNILVGSYLSNIFEERQVLLASEILVCLGIVLSFHVVIPYSVPQYVCSALITFVAAEVLEGVNLNLLSRVMSSRLSKGTYNGGLLSTEAGTLARVFADSTITLAGYWGMSRLLNSFGISPISMASNNQDLPEATVQNVLEQDTLKWVFVGGKGGVGKTTCSSILGILLSQFRSSVLIISTDPAHNLSDAFQQRFTKSPTLVNGFSNLYAMEIDPTVEKEDSISSDGMDDFLSDLANAIPGIDEAMSFAEMLKLVQTMDYSVIVFDTAPTGHTLRLLQFPSTLEKGLAKVMSLKSRFGGMLSQMTRLLGVDEEFGEAALLGKLEGMKDIIEEVNRQFKDPDLTTFVCVCIPEFLSLYETERLVQELAKFEIDTHNIIINQVIFDEEVVESKLLKARMRMQQKYLDQFYMLYDDFNITKLPLLPQEVCGVEALKEFSHHFVTPYQPSLARGSVEELQNRVAALKLLLKDAEAELERVQKGKQKI</sequence>
<evidence type="ECO:0000256" key="3">
    <source>
        <dbReference type="ARBA" id="ARBA00022741"/>
    </source>
</evidence>
<dbReference type="CDD" id="cd02035">
    <property type="entry name" value="ArsA"/>
    <property type="match status" value="1"/>
</dbReference>
<feature type="binding site" evidence="8">
    <location>
        <position position="897"/>
    </location>
    <ligand>
        <name>ATP</name>
        <dbReference type="ChEBI" id="CHEBI:30616"/>
    </ligand>
</feature>
<dbReference type="InterPro" id="IPR045264">
    <property type="entry name" value="SPXM_SPX_plant"/>
</dbReference>
<evidence type="ECO:0000256" key="8">
    <source>
        <dbReference type="HAMAP-Rule" id="MF_03112"/>
    </source>
</evidence>
<feature type="domain" description="SPX" evidence="11">
    <location>
        <begin position="2"/>
        <end position="145"/>
    </location>
</feature>
<evidence type="ECO:0000256" key="7">
    <source>
        <dbReference type="ARBA" id="ARBA00044504"/>
    </source>
</evidence>
<evidence type="ECO:0000256" key="9">
    <source>
        <dbReference type="SAM" id="Coils"/>
    </source>
</evidence>
<dbReference type="InterPro" id="IPR025723">
    <property type="entry name" value="ArsA/GET3_ATPase-like"/>
</dbReference>
<keyword evidence="13" id="KW-1185">Reference proteome</keyword>
<feature type="transmembrane region" description="Helical" evidence="10">
    <location>
        <begin position="338"/>
        <end position="356"/>
    </location>
</feature>
<dbReference type="InterPro" id="IPR004331">
    <property type="entry name" value="SPX_dom"/>
</dbReference>
<comment type="function">
    <text evidence="8">ATPase required for the post-translational delivery of tail-anchored (TA) proteins to the endoplasmic reticulum. Recognizes and selectively binds the transmembrane domain of TA proteins in the cytosol. This complex then targets to the endoplasmic reticulum by membrane-bound receptors, where the tail-anchored protein is released for insertion. This process is regulated by ATP binding and hydrolysis. ATP binding drives the homodimer towards the closed dimer state, facilitating recognition of newly synthesized TA membrane proteins. ATP hydrolysis is required for insertion. Subsequently, the homodimer reverts towards the open dimer state, lowering its affinity for the membrane-bound receptor, and returning it to the cytosol to initiate a new round of targeting.</text>
</comment>
<dbReference type="Gene3D" id="3.40.50.300">
    <property type="entry name" value="P-loop containing nucleotide triphosphate hydrolases"/>
    <property type="match status" value="1"/>
</dbReference>
<keyword evidence="10" id="KW-1133">Transmembrane helix</keyword>
<proteinExistence type="inferred from homology"/>
<evidence type="ECO:0000259" key="11">
    <source>
        <dbReference type="PROSITE" id="PS51382"/>
    </source>
</evidence>
<comment type="similarity">
    <text evidence="7">Belongs to the major facilitator superfamily. Phosphate:H(+) symporter (TC 2.A.1.9) family.</text>
</comment>
<dbReference type="GO" id="GO:0005524">
    <property type="term" value="F:ATP binding"/>
    <property type="evidence" value="ECO:0007669"/>
    <property type="project" value="UniProtKB-UniRule"/>
</dbReference>
<dbReference type="PaxDb" id="4081-Solyc01g091870.2.1"/>
<dbReference type="GO" id="GO:0005783">
    <property type="term" value="C:endoplasmic reticulum"/>
    <property type="evidence" value="ECO:0007669"/>
    <property type="project" value="UniProtKB-SubCell"/>
</dbReference>
<dbReference type="NCBIfam" id="TIGR00345">
    <property type="entry name" value="GET3_arsA_TRC40"/>
    <property type="match status" value="1"/>
</dbReference>
<keyword evidence="2 8" id="KW-0963">Cytoplasm</keyword>
<keyword evidence="9" id="KW-0175">Coiled coil</keyword>
<reference evidence="12" key="2">
    <citation type="submission" date="2019-01" db="UniProtKB">
        <authorList>
            <consortium name="EnsemblPlants"/>
        </authorList>
    </citation>
    <scope>IDENTIFICATION</scope>
    <source>
        <strain evidence="12">cv. Heinz 1706</strain>
    </source>
</reference>
<evidence type="ECO:0000256" key="6">
    <source>
        <dbReference type="ARBA" id="ARBA00022840"/>
    </source>
</evidence>
<comment type="caution">
    <text evidence="8">Lacks conserved residue(s) required for the propagation of feature annotation.</text>
</comment>
<dbReference type="SUPFAM" id="SSF52540">
    <property type="entry name" value="P-loop containing nucleoside triphosphate hydrolases"/>
    <property type="match status" value="1"/>
</dbReference>
<evidence type="ECO:0000256" key="2">
    <source>
        <dbReference type="ARBA" id="ARBA00022490"/>
    </source>
</evidence>
<comment type="similarity">
    <text evidence="8">Belongs to the arsA ATPase family.</text>
</comment>
<feature type="transmembrane region" description="Helical" evidence="10">
    <location>
        <begin position="506"/>
        <end position="525"/>
    </location>
</feature>
<reference evidence="12" key="1">
    <citation type="journal article" date="2012" name="Nature">
        <title>The tomato genome sequence provides insights into fleshy fruit evolution.</title>
        <authorList>
            <consortium name="Tomato Genome Consortium"/>
        </authorList>
    </citation>
    <scope>NUCLEOTIDE SEQUENCE [LARGE SCALE GENOMIC DNA]</scope>
    <source>
        <strain evidence="12">cv. Heinz 1706</strain>
    </source>
</reference>
<dbReference type="InterPro" id="IPR027417">
    <property type="entry name" value="P-loop_NTPase"/>
</dbReference>
<dbReference type="AlphaFoldDB" id="A0A3Q7EKW0"/>
<feature type="transmembrane region" description="Helical" evidence="10">
    <location>
        <begin position="537"/>
        <end position="561"/>
    </location>
</feature>
<dbReference type="Gramene" id="Solyc01g091870.3.1">
    <property type="protein sequence ID" value="Solyc01g091870.3.1"/>
    <property type="gene ID" value="Solyc01g091870.3"/>
</dbReference>
<accession>A0A3Q7EKW0</accession>
<dbReference type="InterPro" id="IPR027542">
    <property type="entry name" value="ATPase_ArsA/GET3_euk"/>
</dbReference>
<dbReference type="OMA" id="EYYFIWS"/>
<dbReference type="PROSITE" id="PS51382">
    <property type="entry name" value="SPX"/>
    <property type="match status" value="1"/>
</dbReference>
<feature type="active site" evidence="8">
    <location>
        <position position="700"/>
    </location>
</feature>
<feature type="transmembrane region" description="Helical" evidence="10">
    <location>
        <begin position="250"/>
        <end position="268"/>
    </location>
</feature>
<evidence type="ECO:0000313" key="13">
    <source>
        <dbReference type="Proteomes" id="UP000004994"/>
    </source>
</evidence>
<organism evidence="12">
    <name type="scientific">Solanum lycopersicum</name>
    <name type="common">Tomato</name>
    <name type="synonym">Lycopersicon esculentum</name>
    <dbReference type="NCBI Taxonomy" id="4081"/>
    <lineage>
        <taxon>Eukaryota</taxon>
        <taxon>Viridiplantae</taxon>
        <taxon>Streptophyta</taxon>
        <taxon>Embryophyta</taxon>
        <taxon>Tracheophyta</taxon>
        <taxon>Spermatophyta</taxon>
        <taxon>Magnoliopsida</taxon>
        <taxon>eudicotyledons</taxon>
        <taxon>Gunneridae</taxon>
        <taxon>Pentapetalae</taxon>
        <taxon>asterids</taxon>
        <taxon>lamiids</taxon>
        <taxon>Solanales</taxon>
        <taxon>Solanaceae</taxon>
        <taxon>Solanoideae</taxon>
        <taxon>Solaneae</taxon>
        <taxon>Solanum</taxon>
        <taxon>Solanum subgen. Lycopersicon</taxon>
    </lineage>
</organism>
<dbReference type="Pfam" id="PF02374">
    <property type="entry name" value="ArsA_ATPase"/>
    <property type="match status" value="1"/>
</dbReference>
<name>A0A3Q7EKW0_SOLLC</name>
<keyword evidence="1 8" id="KW-0813">Transport</keyword>
<dbReference type="Pfam" id="PF07690">
    <property type="entry name" value="MFS_1"/>
    <property type="match status" value="1"/>
</dbReference>
<dbReference type="Gene3D" id="1.20.1250.20">
    <property type="entry name" value="MFS general substrate transporter like domains"/>
    <property type="match status" value="1"/>
</dbReference>
<dbReference type="HAMAP" id="MF_03112">
    <property type="entry name" value="Asna1_Get3"/>
    <property type="match status" value="1"/>
</dbReference>
<feature type="transmembrane region" description="Helical" evidence="10">
    <location>
        <begin position="280"/>
        <end position="303"/>
    </location>
</feature>
<feature type="transmembrane region" description="Helical" evidence="10">
    <location>
        <begin position="474"/>
        <end position="500"/>
    </location>
</feature>
<feature type="transmembrane region" description="Helical" evidence="10">
    <location>
        <begin position="315"/>
        <end position="332"/>
    </location>
</feature>
<comment type="subcellular location">
    <subcellularLocation>
        <location evidence="8">Cytoplasm</location>
    </subcellularLocation>
    <subcellularLocation>
        <location evidence="8">Endoplasmic reticulum</location>
    </subcellularLocation>
</comment>
<keyword evidence="5 8" id="KW-0256">Endoplasmic reticulum</keyword>
<keyword evidence="4 8" id="KW-0378">Hydrolase</keyword>
<dbReference type="Proteomes" id="UP000004994">
    <property type="component" value="Chromosome 1"/>
</dbReference>
<evidence type="ECO:0000313" key="12">
    <source>
        <dbReference type="EnsemblPlants" id="Solyc01g091870.3.1"/>
    </source>
</evidence>
<feature type="coiled-coil region" evidence="9">
    <location>
        <begin position="970"/>
        <end position="997"/>
    </location>
</feature>
<dbReference type="GO" id="GO:0045048">
    <property type="term" value="P:protein insertion into ER membrane"/>
    <property type="evidence" value="ECO:0007669"/>
    <property type="project" value="UniProtKB-UniRule"/>
</dbReference>
<dbReference type="SMR" id="A0A3Q7EKW0"/>
<dbReference type="SUPFAM" id="SSF103473">
    <property type="entry name" value="MFS general substrate transporter"/>
    <property type="match status" value="1"/>
</dbReference>
<evidence type="ECO:0000256" key="4">
    <source>
        <dbReference type="ARBA" id="ARBA00022801"/>
    </source>
</evidence>
<dbReference type="PANTHER" id="PTHR10803">
    <property type="entry name" value="ARSENICAL PUMP-DRIVING ATPASE ARSENITE-TRANSLOCATING ATPASE"/>
    <property type="match status" value="1"/>
</dbReference>
<protein>
    <recommendedName>
        <fullName evidence="11">SPX domain-containing protein</fullName>
    </recommendedName>
</protein>
<dbReference type="CDD" id="cd14479">
    <property type="entry name" value="SPX-MFS_plant"/>
    <property type="match status" value="1"/>
</dbReference>
<evidence type="ECO:0000256" key="10">
    <source>
        <dbReference type="SAM" id="Phobius"/>
    </source>
</evidence>
<dbReference type="GO" id="GO:0016020">
    <property type="term" value="C:membrane"/>
    <property type="evidence" value="ECO:0000318"/>
    <property type="project" value="GO_Central"/>
</dbReference>
<dbReference type="GO" id="GO:0022857">
    <property type="term" value="F:transmembrane transporter activity"/>
    <property type="evidence" value="ECO:0000318"/>
    <property type="project" value="GO_Central"/>
</dbReference>
<dbReference type="PANTHER" id="PTHR10803:SF21">
    <property type="entry name" value="ATPASE GET3-LIKE"/>
    <property type="match status" value="1"/>
</dbReference>
<dbReference type="Pfam" id="PF03105">
    <property type="entry name" value="SPX"/>
    <property type="match status" value="1"/>
</dbReference>
<dbReference type="InParanoid" id="A0A3Q7EKW0"/>
<feature type="binding site" evidence="8">
    <location>
        <position position="870"/>
    </location>
    <ligand>
        <name>ATP</name>
        <dbReference type="ChEBI" id="CHEBI:30616"/>
    </ligand>
</feature>
<dbReference type="GO" id="GO:0016887">
    <property type="term" value="F:ATP hydrolysis activity"/>
    <property type="evidence" value="ECO:0007669"/>
    <property type="project" value="InterPro"/>
</dbReference>
<evidence type="ECO:0000256" key="1">
    <source>
        <dbReference type="ARBA" id="ARBA00022448"/>
    </source>
</evidence>
<keyword evidence="10" id="KW-0472">Membrane</keyword>
<dbReference type="InterPro" id="IPR016300">
    <property type="entry name" value="ATPase_ArsA/GET3"/>
</dbReference>
<keyword evidence="10" id="KW-0812">Transmembrane</keyword>
<dbReference type="FunFam" id="3.40.50.300:FF:000235">
    <property type="entry name" value="ATPase ASNA1"/>
    <property type="match status" value="1"/>
</dbReference>
<feature type="binding site" evidence="8">
    <location>
        <begin position="671"/>
        <end position="678"/>
    </location>
    <ligand>
        <name>ATP</name>
        <dbReference type="ChEBI" id="CHEBI:30616"/>
    </ligand>
</feature>
<keyword evidence="3 8" id="KW-0547">Nucleotide-binding</keyword>
<dbReference type="InterPro" id="IPR011701">
    <property type="entry name" value="MFS"/>
</dbReference>